<feature type="binding site" evidence="8">
    <location>
        <position position="121"/>
    </location>
    <ligand>
        <name>(6S)-5-formyl-5,6,7,8-tetrahydrofolate</name>
        <dbReference type="ChEBI" id="CHEBI:57457"/>
    </ligand>
</feature>
<keyword evidence="8" id="KW-0963">Cytoplasm</keyword>
<comment type="similarity">
    <text evidence="1 8 9">Belongs to the TRAFAC class TrmE-Era-EngA-EngB-Septin-like GTPase superfamily. TrmE GTPase family.</text>
</comment>
<feature type="binding site" evidence="8">
    <location>
        <position position="228"/>
    </location>
    <ligand>
        <name>K(+)</name>
        <dbReference type="ChEBI" id="CHEBI:29103"/>
    </ligand>
</feature>
<evidence type="ECO:0000259" key="10">
    <source>
        <dbReference type="PROSITE" id="PS51709"/>
    </source>
</evidence>
<evidence type="ECO:0000256" key="8">
    <source>
        <dbReference type="HAMAP-Rule" id="MF_00379"/>
    </source>
</evidence>
<evidence type="ECO:0000256" key="6">
    <source>
        <dbReference type="ARBA" id="ARBA00022958"/>
    </source>
</evidence>
<feature type="binding site" evidence="8">
    <location>
        <position position="232"/>
    </location>
    <ligand>
        <name>Mg(2+)</name>
        <dbReference type="ChEBI" id="CHEBI:18420"/>
    </ligand>
</feature>
<dbReference type="EC" id="3.6.-.-" evidence="8"/>
<feature type="binding site" evidence="8">
    <location>
        <position position="252"/>
    </location>
    <ligand>
        <name>K(+)</name>
        <dbReference type="ChEBI" id="CHEBI:29103"/>
    </ligand>
</feature>
<dbReference type="InterPro" id="IPR004520">
    <property type="entry name" value="GTPase_MnmE"/>
</dbReference>
<dbReference type="SUPFAM" id="SSF52540">
    <property type="entry name" value="P-loop containing nucleoside triphosphate hydrolases"/>
    <property type="match status" value="1"/>
</dbReference>
<dbReference type="Gene3D" id="3.30.1360.120">
    <property type="entry name" value="Probable tRNA modification gtpase trme, domain 1"/>
    <property type="match status" value="1"/>
</dbReference>
<dbReference type="FunFam" id="3.30.1360.120:FF:000007">
    <property type="entry name" value="tRNA modification GTPase GTPBP3, mitochondrial"/>
    <property type="match status" value="1"/>
</dbReference>
<evidence type="ECO:0000256" key="5">
    <source>
        <dbReference type="ARBA" id="ARBA00022842"/>
    </source>
</evidence>
<feature type="domain" description="TrmE-type G" evidence="10">
    <location>
        <begin position="218"/>
        <end position="368"/>
    </location>
</feature>
<keyword evidence="3 8" id="KW-0547">Nucleotide-binding</keyword>
<dbReference type="InterPro" id="IPR031168">
    <property type="entry name" value="G_TrmE"/>
</dbReference>
<dbReference type="GO" id="GO:0005525">
    <property type="term" value="F:GTP binding"/>
    <property type="evidence" value="ECO:0007669"/>
    <property type="project" value="UniProtKB-UniRule"/>
</dbReference>
<evidence type="ECO:0000313" key="12">
    <source>
        <dbReference type="Proteomes" id="UP000248795"/>
    </source>
</evidence>
<dbReference type="PANTHER" id="PTHR42714">
    <property type="entry name" value="TRNA MODIFICATION GTPASE GTPBP3"/>
    <property type="match status" value="1"/>
</dbReference>
<feature type="binding site" evidence="8">
    <location>
        <position position="249"/>
    </location>
    <ligand>
        <name>K(+)</name>
        <dbReference type="ChEBI" id="CHEBI:29103"/>
    </ligand>
</feature>
<dbReference type="InterPro" id="IPR025867">
    <property type="entry name" value="MnmE_helical"/>
</dbReference>
<dbReference type="GO" id="GO:0046872">
    <property type="term" value="F:metal ion binding"/>
    <property type="evidence" value="ECO:0007669"/>
    <property type="project" value="UniProtKB-KW"/>
</dbReference>
<dbReference type="PROSITE" id="PS51709">
    <property type="entry name" value="G_TRME"/>
    <property type="match status" value="1"/>
</dbReference>
<evidence type="ECO:0000256" key="9">
    <source>
        <dbReference type="RuleBase" id="RU003313"/>
    </source>
</evidence>
<evidence type="ECO:0000256" key="1">
    <source>
        <dbReference type="ARBA" id="ARBA00011043"/>
    </source>
</evidence>
<feature type="binding site" evidence="8">
    <location>
        <position position="23"/>
    </location>
    <ligand>
        <name>(6S)-5-formyl-5,6,7,8-tetrahydrofolate</name>
        <dbReference type="ChEBI" id="CHEBI:57457"/>
    </ligand>
</feature>
<keyword evidence="12" id="KW-1185">Reference proteome</keyword>
<dbReference type="InterPro" id="IPR006073">
    <property type="entry name" value="GTP-bd"/>
</dbReference>
<dbReference type="NCBIfam" id="TIGR00231">
    <property type="entry name" value="small_GTP"/>
    <property type="match status" value="1"/>
</dbReference>
<dbReference type="HAMAP" id="MF_00379">
    <property type="entry name" value="GTPase_MnmE"/>
    <property type="match status" value="1"/>
</dbReference>
<dbReference type="InterPro" id="IPR027368">
    <property type="entry name" value="MnmE_dom2"/>
</dbReference>
<dbReference type="GO" id="GO:0002098">
    <property type="term" value="P:tRNA wobble uridine modification"/>
    <property type="evidence" value="ECO:0007669"/>
    <property type="project" value="TreeGrafter"/>
</dbReference>
<evidence type="ECO:0000256" key="2">
    <source>
        <dbReference type="ARBA" id="ARBA00022694"/>
    </source>
</evidence>
<keyword evidence="5 8" id="KW-0460">Magnesium</keyword>
<evidence type="ECO:0000313" key="11">
    <source>
        <dbReference type="EMBL" id="PZF77425.1"/>
    </source>
</evidence>
<feature type="binding site" evidence="8">
    <location>
        <begin position="247"/>
        <end position="253"/>
    </location>
    <ligand>
        <name>GTP</name>
        <dbReference type="ChEBI" id="CHEBI:37565"/>
    </ligand>
</feature>
<feature type="binding site" evidence="8">
    <location>
        <begin position="228"/>
        <end position="233"/>
    </location>
    <ligand>
        <name>GTP</name>
        <dbReference type="ChEBI" id="CHEBI:37565"/>
    </ligand>
</feature>
<dbReference type="PANTHER" id="PTHR42714:SF2">
    <property type="entry name" value="TRNA MODIFICATION GTPASE GTPBP3, MITOCHONDRIAL"/>
    <property type="match status" value="1"/>
</dbReference>
<reference evidence="12" key="1">
    <citation type="submission" date="2018-06" db="EMBL/GenBank/DDBJ databases">
        <title>Aestuariibacter litoralis strain KCTC 52945T.</title>
        <authorList>
            <person name="Li X."/>
            <person name="Salam N."/>
            <person name="Li J.-L."/>
            <person name="Chen Y.-M."/>
            <person name="Yang Z.-W."/>
            <person name="Zhang L.-Y."/>
            <person name="Han M.-X."/>
            <person name="Xiao M."/>
            <person name="Li W.-J."/>
        </authorList>
    </citation>
    <scope>NUCLEOTIDE SEQUENCE [LARGE SCALE GENOMIC DNA]</scope>
    <source>
        <strain evidence="12">KCTC 52945</strain>
    </source>
</reference>
<keyword evidence="4 8" id="KW-0378">Hydrolase</keyword>
<dbReference type="Gene3D" id="1.20.120.430">
    <property type="entry name" value="tRNA modification GTPase MnmE domain 2"/>
    <property type="match status" value="1"/>
</dbReference>
<evidence type="ECO:0000256" key="4">
    <source>
        <dbReference type="ARBA" id="ARBA00022801"/>
    </source>
</evidence>
<accession>A0A2W2APU5</accession>
<feature type="binding site" evidence="8">
    <location>
        <position position="81"/>
    </location>
    <ligand>
        <name>(6S)-5-formyl-5,6,7,8-tetrahydrofolate</name>
        <dbReference type="ChEBI" id="CHEBI:57457"/>
    </ligand>
</feature>
<dbReference type="CDD" id="cd14858">
    <property type="entry name" value="TrmE_N"/>
    <property type="match status" value="1"/>
</dbReference>
<feature type="binding site" evidence="8">
    <location>
        <begin position="272"/>
        <end position="275"/>
    </location>
    <ligand>
        <name>GTP</name>
        <dbReference type="ChEBI" id="CHEBI:37565"/>
    </ligand>
</feature>
<protein>
    <recommendedName>
        <fullName evidence="8">tRNA modification GTPase MnmE</fullName>
        <ecNumber evidence="8">3.6.-.-</ecNumber>
    </recommendedName>
</protein>
<dbReference type="GO" id="GO:0003924">
    <property type="term" value="F:GTPase activity"/>
    <property type="evidence" value="ECO:0007669"/>
    <property type="project" value="UniProtKB-UniRule"/>
</dbReference>
<sequence>MTAMDTIFALSSGAGRSAVAVIRISGPAASDVLARVAGGKPAARVVALRTIRDPVTGEALDRGMVLWSPAPRSFTGEDCAELHLHGSAAVVGAVLKALNGQPGLRPAEAGEFTRRAFLNGKMDLVEAEGLADLLQARTAGQRRQAFRQMSGMASSVFDAWRRQLLLIRADIEAVVDFADEPGVAEEASSGIDARISILATEMSSALQKSAAAEVVRDGVRVVLAGRPNTGKSSLLNALARREAAIVSEIPGTTRDAIEVSLDINGIPVNLTDTAGLRDGAADVVEEEGIRRSRTHIAEADIVVWVWSSDVPGSRTPDGVPGLVVQNKADLDSGLFRNDPMSDDRPLRVSTLTGEGISGLLQKLTAVLQHHYGDVESSLLVSARQTAAVQRSIRLLNDALAVPAEHLEIKAEQIRSSSEEIGRLTGRIGVEEWLGEIFSRFCIGK</sequence>
<dbReference type="Pfam" id="PF01926">
    <property type="entry name" value="MMR_HSR1"/>
    <property type="match status" value="1"/>
</dbReference>
<dbReference type="EMBL" id="QKVK01000003">
    <property type="protein sequence ID" value="PZF77425.1"/>
    <property type="molecule type" value="Genomic_DNA"/>
</dbReference>
<comment type="caution">
    <text evidence="8">Lacks conserved residue(s) required for the propagation of feature annotation.</text>
</comment>
<dbReference type="NCBIfam" id="NF003661">
    <property type="entry name" value="PRK05291.1-3"/>
    <property type="match status" value="1"/>
</dbReference>
<comment type="cofactor">
    <cofactor evidence="8">
        <name>K(+)</name>
        <dbReference type="ChEBI" id="CHEBI:29103"/>
    </cofactor>
    <text evidence="8">Binds 1 potassium ion per subunit.</text>
</comment>
<name>A0A2W2APU5_9HYPH</name>
<dbReference type="InterPro" id="IPR018948">
    <property type="entry name" value="GTP-bd_TrmE_N"/>
</dbReference>
<keyword evidence="8" id="KW-0479">Metal-binding</keyword>
<dbReference type="InterPro" id="IPR027417">
    <property type="entry name" value="P-loop_NTPase"/>
</dbReference>
<proteinExistence type="inferred from homology"/>
<feature type="binding site" evidence="8">
    <location>
        <position position="253"/>
    </location>
    <ligand>
        <name>Mg(2+)</name>
        <dbReference type="ChEBI" id="CHEBI:18420"/>
    </ligand>
</feature>
<feature type="binding site" evidence="8">
    <location>
        <position position="247"/>
    </location>
    <ligand>
        <name>K(+)</name>
        <dbReference type="ChEBI" id="CHEBI:29103"/>
    </ligand>
</feature>
<keyword evidence="2 8" id="KW-0819">tRNA processing</keyword>
<dbReference type="PRINTS" id="PR00449">
    <property type="entry name" value="RASTRNSFRMNG"/>
</dbReference>
<comment type="subunit">
    <text evidence="8">Homodimer. Heterotetramer of two MnmE and two MnmG subunits.</text>
</comment>
<dbReference type="Proteomes" id="UP000248795">
    <property type="component" value="Unassembled WGS sequence"/>
</dbReference>
<keyword evidence="6 8" id="KW-0630">Potassium</keyword>
<keyword evidence="7 8" id="KW-0342">GTP-binding</keyword>
<evidence type="ECO:0000256" key="7">
    <source>
        <dbReference type="ARBA" id="ARBA00023134"/>
    </source>
</evidence>
<dbReference type="Gene3D" id="3.40.50.300">
    <property type="entry name" value="P-loop containing nucleotide triphosphate hydrolases"/>
    <property type="match status" value="1"/>
</dbReference>
<organism evidence="11 12">
    <name type="scientific">Aestuariivirga litoralis</name>
    <dbReference type="NCBI Taxonomy" id="2650924"/>
    <lineage>
        <taxon>Bacteria</taxon>
        <taxon>Pseudomonadati</taxon>
        <taxon>Pseudomonadota</taxon>
        <taxon>Alphaproteobacteria</taxon>
        <taxon>Hyphomicrobiales</taxon>
        <taxon>Aestuariivirgaceae</taxon>
        <taxon>Aestuariivirga</taxon>
    </lineage>
</organism>
<comment type="subcellular location">
    <subcellularLocation>
        <location evidence="8">Cytoplasm</location>
    </subcellularLocation>
</comment>
<dbReference type="GO" id="GO:0030488">
    <property type="term" value="P:tRNA methylation"/>
    <property type="evidence" value="ECO:0007669"/>
    <property type="project" value="TreeGrafter"/>
</dbReference>
<dbReference type="Pfam" id="PF10396">
    <property type="entry name" value="TrmE_N"/>
    <property type="match status" value="1"/>
</dbReference>
<dbReference type="NCBIfam" id="TIGR00450">
    <property type="entry name" value="mnmE_trmE_thdF"/>
    <property type="match status" value="1"/>
</dbReference>
<gene>
    <name evidence="8" type="primary">mnmE</name>
    <name evidence="8" type="synonym">trmE</name>
    <name evidence="11" type="ORF">DK847_08880</name>
</gene>
<evidence type="ECO:0000256" key="3">
    <source>
        <dbReference type="ARBA" id="ARBA00022741"/>
    </source>
</evidence>
<dbReference type="InterPro" id="IPR027266">
    <property type="entry name" value="TrmE/GcvT-like"/>
</dbReference>
<dbReference type="Pfam" id="PF12631">
    <property type="entry name" value="MnmE_helical"/>
    <property type="match status" value="1"/>
</dbReference>
<feature type="binding site" evidence="8">
    <location>
        <begin position="326"/>
        <end position="329"/>
    </location>
    <ligand>
        <name>GTP</name>
        <dbReference type="ChEBI" id="CHEBI:37565"/>
    </ligand>
</feature>
<feature type="binding site" evidence="8">
    <location>
        <position position="444"/>
    </location>
    <ligand>
        <name>(6S)-5-formyl-5,6,7,8-tetrahydrofolate</name>
        <dbReference type="ChEBI" id="CHEBI:57457"/>
    </ligand>
</feature>
<dbReference type="InterPro" id="IPR005225">
    <property type="entry name" value="Small_GTP-bd"/>
</dbReference>
<dbReference type="CDD" id="cd04164">
    <property type="entry name" value="trmE"/>
    <property type="match status" value="1"/>
</dbReference>
<dbReference type="AlphaFoldDB" id="A0A2W2APU5"/>
<comment type="function">
    <text evidence="8">Exhibits a very high intrinsic GTPase hydrolysis rate. Involved in the addition of a carboxymethylaminomethyl (cmnm) group at the wobble position (U34) of certain tRNAs, forming tRNA-cmnm(5)s(2)U34.</text>
</comment>
<dbReference type="GO" id="GO:0005737">
    <property type="term" value="C:cytoplasm"/>
    <property type="evidence" value="ECO:0007669"/>
    <property type="project" value="UniProtKB-SubCell"/>
</dbReference>
<comment type="caution">
    <text evidence="11">The sequence shown here is derived from an EMBL/GenBank/DDBJ whole genome shotgun (WGS) entry which is preliminary data.</text>
</comment>